<accession>A0A7S3DMH9</accession>
<dbReference type="CDD" id="cd07017">
    <property type="entry name" value="S14_ClpP_2"/>
    <property type="match status" value="1"/>
</dbReference>
<name>A0A7S3DMH9_9STRA</name>
<feature type="signal peptide" evidence="4">
    <location>
        <begin position="1"/>
        <end position="31"/>
    </location>
</feature>
<dbReference type="Pfam" id="PF00574">
    <property type="entry name" value="CLP_protease"/>
    <property type="match status" value="1"/>
</dbReference>
<evidence type="ECO:0000256" key="3">
    <source>
        <dbReference type="SAM" id="MobiDB-lite"/>
    </source>
</evidence>
<feature type="chain" id="PRO_5031193702" description="ATP-dependent Clp protease proteolytic subunit" evidence="4">
    <location>
        <begin position="32"/>
        <end position="343"/>
    </location>
</feature>
<keyword evidence="4" id="KW-0732">Signal</keyword>
<dbReference type="GO" id="GO:0004252">
    <property type="term" value="F:serine-type endopeptidase activity"/>
    <property type="evidence" value="ECO:0007669"/>
    <property type="project" value="InterPro"/>
</dbReference>
<dbReference type="PANTHER" id="PTHR10381:SF11">
    <property type="entry name" value="ATP-DEPENDENT CLP PROTEASE PROTEOLYTIC SUBUNIT, MITOCHONDRIAL"/>
    <property type="match status" value="1"/>
</dbReference>
<feature type="region of interest" description="Disordered" evidence="3">
    <location>
        <begin position="283"/>
        <end position="343"/>
    </location>
</feature>
<organism evidence="5">
    <name type="scientific">Entomoneis paludosa</name>
    <dbReference type="NCBI Taxonomy" id="265537"/>
    <lineage>
        <taxon>Eukaryota</taxon>
        <taxon>Sar</taxon>
        <taxon>Stramenopiles</taxon>
        <taxon>Ochrophyta</taxon>
        <taxon>Bacillariophyta</taxon>
        <taxon>Bacillariophyceae</taxon>
        <taxon>Bacillariophycidae</taxon>
        <taxon>Entomoneidaceae</taxon>
        <taxon>Entomoneis</taxon>
    </lineage>
</organism>
<reference evidence="5" key="1">
    <citation type="submission" date="2021-01" db="EMBL/GenBank/DDBJ databases">
        <authorList>
            <person name="Corre E."/>
            <person name="Pelletier E."/>
            <person name="Niang G."/>
            <person name="Scheremetjew M."/>
            <person name="Finn R."/>
            <person name="Kale V."/>
            <person name="Holt S."/>
            <person name="Cochrane G."/>
            <person name="Meng A."/>
            <person name="Brown T."/>
            <person name="Cohen L."/>
        </authorList>
    </citation>
    <scope>NUCLEOTIDE SEQUENCE</scope>
    <source>
        <strain evidence="5">CCMP125</strain>
    </source>
</reference>
<evidence type="ECO:0000256" key="4">
    <source>
        <dbReference type="SAM" id="SignalP"/>
    </source>
</evidence>
<dbReference type="Gene3D" id="3.90.226.10">
    <property type="entry name" value="2-enoyl-CoA Hydratase, Chain A, domain 1"/>
    <property type="match status" value="1"/>
</dbReference>
<dbReference type="GO" id="GO:0004176">
    <property type="term" value="F:ATP-dependent peptidase activity"/>
    <property type="evidence" value="ECO:0007669"/>
    <property type="project" value="InterPro"/>
</dbReference>
<dbReference type="InterPro" id="IPR029045">
    <property type="entry name" value="ClpP/crotonase-like_dom_sf"/>
</dbReference>
<dbReference type="InterPro" id="IPR023562">
    <property type="entry name" value="ClpP/TepA"/>
</dbReference>
<dbReference type="GO" id="GO:0051117">
    <property type="term" value="F:ATPase binding"/>
    <property type="evidence" value="ECO:0007669"/>
    <property type="project" value="TreeGrafter"/>
</dbReference>
<sequence length="343" mass="37683">MDPMLSTTRRTLRVVAAVSCLLIALSGQAEAYGNHNLAKAVNQLQSTTNHANIRPSDLSQKSVIRSNPFMSTTRRDPIRMPSQTPMVPYKPPNSEVAQLIDINAAMYRDRTVMLNKFIDEETANEFIAIMLYLRKEDPRAPISLYFNVPGGLLRPSLAIYDLIQNTKQNCRIETVNLALCAGMGAILCSAGTKGERSAMPNSRFLLQRTGMNEVFRGQATDIALEVKNVKKWDRRMQEELALLTGQDVEKISKDMLRDFYLSSDEAVRYGLIDRVFLPSPRKRAAGREEANLGAFEGDDDQKYQGGENQGGWGNRPPPTPPANGGAGGPPGGGDDDGPKIAKG</sequence>
<evidence type="ECO:0000313" key="5">
    <source>
        <dbReference type="EMBL" id="CAD9957636.1"/>
    </source>
</evidence>
<dbReference type="PANTHER" id="PTHR10381">
    <property type="entry name" value="ATP-DEPENDENT CLP PROTEASE PROTEOLYTIC SUBUNIT"/>
    <property type="match status" value="1"/>
</dbReference>
<dbReference type="SUPFAM" id="SSF52096">
    <property type="entry name" value="ClpP/crotonase"/>
    <property type="match status" value="1"/>
</dbReference>
<dbReference type="EMBL" id="HBHT01012453">
    <property type="protein sequence ID" value="CAD9957636.1"/>
    <property type="molecule type" value="Transcribed_RNA"/>
</dbReference>
<evidence type="ECO:0000256" key="1">
    <source>
        <dbReference type="ARBA" id="ARBA00007039"/>
    </source>
</evidence>
<dbReference type="PRINTS" id="PR00127">
    <property type="entry name" value="CLPPROTEASEP"/>
</dbReference>
<dbReference type="GO" id="GO:0006515">
    <property type="term" value="P:protein quality control for misfolded or incompletely synthesized proteins"/>
    <property type="evidence" value="ECO:0007669"/>
    <property type="project" value="TreeGrafter"/>
</dbReference>
<dbReference type="InterPro" id="IPR001907">
    <property type="entry name" value="ClpP"/>
</dbReference>
<comment type="similarity">
    <text evidence="1 2">Belongs to the peptidase S14 family.</text>
</comment>
<dbReference type="GO" id="GO:0009368">
    <property type="term" value="C:endopeptidase Clp complex"/>
    <property type="evidence" value="ECO:0007669"/>
    <property type="project" value="TreeGrafter"/>
</dbReference>
<proteinExistence type="inferred from homology"/>
<protein>
    <recommendedName>
        <fullName evidence="2">ATP-dependent Clp protease proteolytic subunit</fullName>
    </recommendedName>
</protein>
<dbReference type="AlphaFoldDB" id="A0A7S3DMH9"/>
<evidence type="ECO:0000256" key="2">
    <source>
        <dbReference type="RuleBase" id="RU003567"/>
    </source>
</evidence>
<feature type="region of interest" description="Disordered" evidence="3">
    <location>
        <begin position="71"/>
        <end position="90"/>
    </location>
</feature>
<gene>
    <name evidence="5" type="ORF">APAL1065_LOCUS8356</name>
</gene>